<organism evidence="2 3">
    <name type="scientific">Buttiauxella agrestis</name>
    <dbReference type="NCBI Taxonomy" id="82977"/>
    <lineage>
        <taxon>Bacteria</taxon>
        <taxon>Pseudomonadati</taxon>
        <taxon>Pseudomonadota</taxon>
        <taxon>Gammaproteobacteria</taxon>
        <taxon>Enterobacterales</taxon>
        <taxon>Enterobacteriaceae</taxon>
        <taxon>Buttiauxella</taxon>
    </lineage>
</organism>
<dbReference type="Proteomes" id="UP000255528">
    <property type="component" value="Unassembled WGS sequence"/>
</dbReference>
<protein>
    <submittedName>
        <fullName evidence="2">Putative DNA-binding transcriptional regulator</fullName>
    </submittedName>
</protein>
<reference evidence="2 3" key="1">
    <citation type="submission" date="2018-06" db="EMBL/GenBank/DDBJ databases">
        <authorList>
            <consortium name="Pathogen Informatics"/>
            <person name="Doyle S."/>
        </authorList>
    </citation>
    <scope>NUCLEOTIDE SEQUENCE [LARGE SCALE GENOMIC DNA]</scope>
    <source>
        <strain evidence="2 3">NCTC12119</strain>
    </source>
</reference>
<evidence type="ECO:0000313" key="2">
    <source>
        <dbReference type="EMBL" id="SUY92942.1"/>
    </source>
</evidence>
<dbReference type="AlphaFoldDB" id="A0A381KPK8"/>
<feature type="domain" description="IprA winged helix-turn-helix" evidence="1">
    <location>
        <begin position="144"/>
        <end position="211"/>
    </location>
</feature>
<dbReference type="RefSeq" id="WP_172588759.1">
    <property type="nucleotide sequence ID" value="NZ_UIGI01000002.1"/>
</dbReference>
<proteinExistence type="predicted"/>
<gene>
    <name evidence="2" type="ORF">NCTC12119_04972</name>
</gene>
<name>A0A381KPK8_9ENTR</name>
<dbReference type="EMBL" id="UIGI01000002">
    <property type="protein sequence ID" value="SUY92942.1"/>
    <property type="molecule type" value="Genomic_DNA"/>
</dbReference>
<dbReference type="GO" id="GO:0003677">
    <property type="term" value="F:DNA binding"/>
    <property type="evidence" value="ECO:0007669"/>
    <property type="project" value="UniProtKB-KW"/>
</dbReference>
<evidence type="ECO:0000259" key="1">
    <source>
        <dbReference type="Pfam" id="PF15977"/>
    </source>
</evidence>
<sequence length="214" mass="24041">MEDKAFTPGEKPFESIRRLIDVCSPHGTFVDTHSDMVHVSLTGNNGEQVVIVLLEGVMNIFRNSDQLLYAVVSGPTFIGVLASGYRKEINTFCALKGSKVLTLPRDTVIELVTKHGLVRELIDYYRYIIDYQSYIADLMISRTTYEIVCGLLHELALLPIESRKKISVSNYILARTHLARSGVMKMLADLRLGGYIEIQNGKLKGIIKNFPAKY</sequence>
<accession>A0A381KPK8</accession>
<dbReference type="InterPro" id="IPR041687">
    <property type="entry name" value="HTH_46"/>
</dbReference>
<keyword evidence="2" id="KW-0238">DNA-binding</keyword>
<dbReference type="Pfam" id="PF15977">
    <property type="entry name" value="HTH_46"/>
    <property type="match status" value="1"/>
</dbReference>
<evidence type="ECO:0000313" key="3">
    <source>
        <dbReference type="Proteomes" id="UP000255528"/>
    </source>
</evidence>